<dbReference type="InterPro" id="IPR001138">
    <property type="entry name" value="Zn2Cys6_DnaBD"/>
</dbReference>
<keyword evidence="3" id="KW-0805">Transcription regulation</keyword>
<dbReference type="Proteomes" id="UP000799772">
    <property type="component" value="Unassembled WGS sequence"/>
</dbReference>
<protein>
    <recommendedName>
        <fullName evidence="8">Zn(2)-C6 fungal-type domain-containing protein</fullName>
    </recommendedName>
</protein>
<feature type="compositionally biased region" description="Low complexity" evidence="7">
    <location>
        <begin position="747"/>
        <end position="757"/>
    </location>
</feature>
<feature type="compositionally biased region" description="Polar residues" evidence="7">
    <location>
        <begin position="597"/>
        <end position="608"/>
    </location>
</feature>
<dbReference type="GO" id="GO:0006351">
    <property type="term" value="P:DNA-templated transcription"/>
    <property type="evidence" value="ECO:0007669"/>
    <property type="project" value="InterPro"/>
</dbReference>
<keyword evidence="2" id="KW-0479">Metal-binding</keyword>
<dbReference type="EMBL" id="ML978124">
    <property type="protein sequence ID" value="KAF2100980.1"/>
    <property type="molecule type" value="Genomic_DNA"/>
</dbReference>
<evidence type="ECO:0000256" key="7">
    <source>
        <dbReference type="SAM" id="MobiDB-lite"/>
    </source>
</evidence>
<evidence type="ECO:0000256" key="6">
    <source>
        <dbReference type="SAM" id="Coils"/>
    </source>
</evidence>
<feature type="compositionally biased region" description="Basic and acidic residues" evidence="7">
    <location>
        <begin position="682"/>
        <end position="691"/>
    </location>
</feature>
<dbReference type="SUPFAM" id="SSF57701">
    <property type="entry name" value="Zn2/Cys6 DNA-binding domain"/>
    <property type="match status" value="1"/>
</dbReference>
<sequence length="852" mass="94546">MPTRRRASMNALSPSSGKNADSDEQDNWSGADSNTADALDGEPAEEGEDGTSKKRKIRPLSVSCELCKTRKVKCDRGQPACGWCVRNNQVCEYKERKKPGLRAGYGRELESRLDRLEDILRQQQDTIASLANLQQGVQQAPQEGPMFRSPPQLQTPHIPRPETALFIQKPSTYPQSGSQFGDYRQTQHAPPTYQHHITSEPVQHPNQSTLPPTSRDLYSQPNPTLESPNFPPYDLLYALCDIYFKHVNTWCPILHRRSTLDSLFGHTPLQEDDRILLHAIVATTLRFSGDPRLTEEAREKYHEVSKQKVLLYGLENSSVKALQAMVILALDLVGASNGPPGWNLLALITRSVVQLGLAVEATSSSVAPSYASIYTLRAITLPEPKDWIEEESRRRLFWMVYLLDRYATVSTAFDFALSDHEIDRKLPCRDDLFSRNQPVETRWFRTSERDDYSIDKPENLGSFSYYIEVIGILSKIHQFLKKPVDIGALSDVEQWQREYRELDNMLSTWKYNLPAEYSNMSRVLNPGSGNKIVNCGWVMLHAAYNTTIIRLHSSAGYPTTRSPIFTPSYAASQRCMAAVEAMVDLVNFVRSPGTGNGTNQSQKSTEAPSNAPKDNMVNKLGPPFAFCVWVAARMVLVHGSTVDRHVSPGIYPLLDTLRDMGRYWKVAERYASLLTRVLDEYESSDRGRRDGGLSAPTADGGRPGTPTAVKILADMRRTAFDLDFLISRQPHAQHSAVRNGYTPSRDNAPGNAAGNGATPSGMDTLSAAASAAVRQPQQNELEYLDVFDFFNMPRLPVGFEGVGGNGGYSSAESAQNGAASGGQAVGGTANNEFNITNYMVDASSDWFVKTPS</sequence>
<reference evidence="9" key="1">
    <citation type="journal article" date="2020" name="Stud. Mycol.">
        <title>101 Dothideomycetes genomes: a test case for predicting lifestyles and emergence of pathogens.</title>
        <authorList>
            <person name="Haridas S."/>
            <person name="Albert R."/>
            <person name="Binder M."/>
            <person name="Bloem J."/>
            <person name="Labutti K."/>
            <person name="Salamov A."/>
            <person name="Andreopoulos B."/>
            <person name="Baker S."/>
            <person name="Barry K."/>
            <person name="Bills G."/>
            <person name="Bluhm B."/>
            <person name="Cannon C."/>
            <person name="Castanera R."/>
            <person name="Culley D."/>
            <person name="Daum C."/>
            <person name="Ezra D."/>
            <person name="Gonzalez J."/>
            <person name="Henrissat B."/>
            <person name="Kuo A."/>
            <person name="Liang C."/>
            <person name="Lipzen A."/>
            <person name="Lutzoni F."/>
            <person name="Magnuson J."/>
            <person name="Mondo S."/>
            <person name="Nolan M."/>
            <person name="Ohm R."/>
            <person name="Pangilinan J."/>
            <person name="Park H.-J."/>
            <person name="Ramirez L."/>
            <person name="Alfaro M."/>
            <person name="Sun H."/>
            <person name="Tritt A."/>
            <person name="Yoshinaga Y."/>
            <person name="Zwiers L.-H."/>
            <person name="Turgeon B."/>
            <person name="Goodwin S."/>
            <person name="Spatafora J."/>
            <person name="Crous P."/>
            <person name="Grigoriev I."/>
        </authorList>
    </citation>
    <scope>NUCLEOTIDE SEQUENCE</scope>
    <source>
        <strain evidence="9">CBS 133067</strain>
    </source>
</reference>
<evidence type="ECO:0000256" key="5">
    <source>
        <dbReference type="ARBA" id="ARBA00023242"/>
    </source>
</evidence>
<evidence type="ECO:0000256" key="2">
    <source>
        <dbReference type="ARBA" id="ARBA00022723"/>
    </source>
</evidence>
<comment type="caution">
    <text evidence="9">The sequence shown here is derived from an EMBL/GenBank/DDBJ whole genome shotgun (WGS) entry which is preliminary data.</text>
</comment>
<dbReference type="GO" id="GO:0008270">
    <property type="term" value="F:zinc ion binding"/>
    <property type="evidence" value="ECO:0007669"/>
    <property type="project" value="InterPro"/>
</dbReference>
<keyword evidence="5" id="KW-0539">Nucleus</keyword>
<evidence type="ECO:0000256" key="1">
    <source>
        <dbReference type="ARBA" id="ARBA00004123"/>
    </source>
</evidence>
<proteinExistence type="predicted"/>
<keyword evidence="6" id="KW-0175">Coiled coil</keyword>
<feature type="coiled-coil region" evidence="6">
    <location>
        <begin position="106"/>
        <end position="133"/>
    </location>
</feature>
<accession>A0A9P4IKM1</accession>
<dbReference type="InterPro" id="IPR050815">
    <property type="entry name" value="TF_fung"/>
</dbReference>
<dbReference type="AlphaFoldDB" id="A0A9P4IKM1"/>
<evidence type="ECO:0000256" key="4">
    <source>
        <dbReference type="ARBA" id="ARBA00023163"/>
    </source>
</evidence>
<dbReference type="OrthoDB" id="5376052at2759"/>
<dbReference type="GO" id="GO:0000981">
    <property type="term" value="F:DNA-binding transcription factor activity, RNA polymerase II-specific"/>
    <property type="evidence" value="ECO:0007669"/>
    <property type="project" value="InterPro"/>
</dbReference>
<feature type="compositionally biased region" description="Polar residues" evidence="7">
    <location>
        <begin position="10"/>
        <end position="19"/>
    </location>
</feature>
<dbReference type="PROSITE" id="PS50048">
    <property type="entry name" value="ZN2_CY6_FUNGAL_2"/>
    <property type="match status" value="1"/>
</dbReference>
<keyword evidence="10" id="KW-1185">Reference proteome</keyword>
<dbReference type="InterPro" id="IPR036864">
    <property type="entry name" value="Zn2-C6_fun-type_DNA-bd_sf"/>
</dbReference>
<feature type="region of interest" description="Disordered" evidence="7">
    <location>
        <begin position="196"/>
        <end position="221"/>
    </location>
</feature>
<feature type="compositionally biased region" description="Polar residues" evidence="7">
    <location>
        <begin position="27"/>
        <end position="36"/>
    </location>
</feature>
<dbReference type="CDD" id="cd00067">
    <property type="entry name" value="GAL4"/>
    <property type="match status" value="1"/>
</dbReference>
<feature type="region of interest" description="Disordered" evidence="7">
    <location>
        <begin position="731"/>
        <end position="763"/>
    </location>
</feature>
<keyword evidence="4" id="KW-0804">Transcription</keyword>
<feature type="domain" description="Zn(2)-C6 fungal-type" evidence="8">
    <location>
        <begin position="63"/>
        <end position="93"/>
    </location>
</feature>
<feature type="region of interest" description="Disordered" evidence="7">
    <location>
        <begin position="682"/>
        <end position="706"/>
    </location>
</feature>
<dbReference type="Gene3D" id="4.10.240.10">
    <property type="entry name" value="Zn(2)-C6 fungal-type DNA-binding domain"/>
    <property type="match status" value="1"/>
</dbReference>
<dbReference type="CDD" id="cd12148">
    <property type="entry name" value="fungal_TF_MHR"/>
    <property type="match status" value="1"/>
</dbReference>
<name>A0A9P4IKM1_9PEZI</name>
<dbReference type="Pfam" id="PF00172">
    <property type="entry name" value="Zn_clus"/>
    <property type="match status" value="1"/>
</dbReference>
<organism evidence="9 10">
    <name type="scientific">Rhizodiscina lignyota</name>
    <dbReference type="NCBI Taxonomy" id="1504668"/>
    <lineage>
        <taxon>Eukaryota</taxon>
        <taxon>Fungi</taxon>
        <taxon>Dikarya</taxon>
        <taxon>Ascomycota</taxon>
        <taxon>Pezizomycotina</taxon>
        <taxon>Dothideomycetes</taxon>
        <taxon>Pleosporomycetidae</taxon>
        <taxon>Aulographales</taxon>
        <taxon>Rhizodiscinaceae</taxon>
        <taxon>Rhizodiscina</taxon>
    </lineage>
</organism>
<dbReference type="GO" id="GO:0003677">
    <property type="term" value="F:DNA binding"/>
    <property type="evidence" value="ECO:0007669"/>
    <property type="project" value="InterPro"/>
</dbReference>
<evidence type="ECO:0000256" key="3">
    <source>
        <dbReference type="ARBA" id="ARBA00023015"/>
    </source>
</evidence>
<gene>
    <name evidence="9" type="ORF">NA57DRAFT_65300</name>
</gene>
<evidence type="ECO:0000313" key="9">
    <source>
        <dbReference type="EMBL" id="KAF2100980.1"/>
    </source>
</evidence>
<dbReference type="SMART" id="SM00906">
    <property type="entry name" value="Fungal_trans"/>
    <property type="match status" value="1"/>
</dbReference>
<dbReference type="PROSITE" id="PS00463">
    <property type="entry name" value="ZN2_CY6_FUNGAL_1"/>
    <property type="match status" value="1"/>
</dbReference>
<dbReference type="InterPro" id="IPR007219">
    <property type="entry name" value="XnlR_reg_dom"/>
</dbReference>
<evidence type="ECO:0000259" key="8">
    <source>
        <dbReference type="PROSITE" id="PS50048"/>
    </source>
</evidence>
<dbReference type="PRINTS" id="PR00755">
    <property type="entry name" value="AFLATOXINBRP"/>
</dbReference>
<dbReference type="PANTHER" id="PTHR47338:SF28">
    <property type="entry name" value="C6 TRANSCRIPTION FACTOR"/>
    <property type="match status" value="1"/>
</dbReference>
<dbReference type="PANTHER" id="PTHR47338">
    <property type="entry name" value="ZN(II)2CYS6 TRANSCRIPTION FACTOR (EUROFUNG)-RELATED"/>
    <property type="match status" value="1"/>
</dbReference>
<feature type="compositionally biased region" description="Acidic residues" evidence="7">
    <location>
        <begin position="39"/>
        <end position="49"/>
    </location>
</feature>
<dbReference type="SMART" id="SM00066">
    <property type="entry name" value="GAL4"/>
    <property type="match status" value="1"/>
</dbReference>
<feature type="region of interest" description="Disordered" evidence="7">
    <location>
        <begin position="1"/>
        <end position="55"/>
    </location>
</feature>
<feature type="compositionally biased region" description="Polar residues" evidence="7">
    <location>
        <begin position="200"/>
        <end position="221"/>
    </location>
</feature>
<evidence type="ECO:0000313" key="10">
    <source>
        <dbReference type="Proteomes" id="UP000799772"/>
    </source>
</evidence>
<feature type="region of interest" description="Disordered" evidence="7">
    <location>
        <begin position="593"/>
        <end position="615"/>
    </location>
</feature>
<dbReference type="Pfam" id="PF04082">
    <property type="entry name" value="Fungal_trans"/>
    <property type="match status" value="1"/>
</dbReference>
<dbReference type="GO" id="GO:0005634">
    <property type="term" value="C:nucleus"/>
    <property type="evidence" value="ECO:0007669"/>
    <property type="project" value="UniProtKB-SubCell"/>
</dbReference>
<comment type="subcellular location">
    <subcellularLocation>
        <location evidence="1">Nucleus</location>
    </subcellularLocation>
</comment>